<evidence type="ECO:0000313" key="1">
    <source>
        <dbReference type="EMBL" id="JAH97249.1"/>
    </source>
</evidence>
<dbReference type="EMBL" id="GBXM01011328">
    <property type="protein sequence ID" value="JAH97249.1"/>
    <property type="molecule type" value="Transcribed_RNA"/>
</dbReference>
<dbReference type="AlphaFoldDB" id="A0A0E9X3V2"/>
<name>A0A0E9X3V2_ANGAN</name>
<organism evidence="1">
    <name type="scientific">Anguilla anguilla</name>
    <name type="common">European freshwater eel</name>
    <name type="synonym">Muraena anguilla</name>
    <dbReference type="NCBI Taxonomy" id="7936"/>
    <lineage>
        <taxon>Eukaryota</taxon>
        <taxon>Metazoa</taxon>
        <taxon>Chordata</taxon>
        <taxon>Craniata</taxon>
        <taxon>Vertebrata</taxon>
        <taxon>Euteleostomi</taxon>
        <taxon>Actinopterygii</taxon>
        <taxon>Neopterygii</taxon>
        <taxon>Teleostei</taxon>
        <taxon>Anguilliformes</taxon>
        <taxon>Anguillidae</taxon>
        <taxon>Anguilla</taxon>
    </lineage>
</organism>
<protein>
    <submittedName>
        <fullName evidence="1">Uncharacterized protein</fullName>
    </submittedName>
</protein>
<reference evidence="1" key="2">
    <citation type="journal article" date="2015" name="Fish Shellfish Immunol.">
        <title>Early steps in the European eel (Anguilla anguilla)-Vibrio vulnificus interaction in the gills: Role of the RtxA13 toxin.</title>
        <authorList>
            <person name="Callol A."/>
            <person name="Pajuelo D."/>
            <person name="Ebbesson L."/>
            <person name="Teles M."/>
            <person name="MacKenzie S."/>
            <person name="Amaro C."/>
        </authorList>
    </citation>
    <scope>NUCLEOTIDE SEQUENCE</scope>
</reference>
<sequence length="79" mass="8886">MVVNQKNFTSCAHSQWLTINFPVQREIKFPFTNEARNEDPGLAIVQQDSPNILKPFGIHPTGFISSILFLSNEADISPK</sequence>
<accession>A0A0E9X3V2</accession>
<reference evidence="1" key="1">
    <citation type="submission" date="2014-11" db="EMBL/GenBank/DDBJ databases">
        <authorList>
            <person name="Amaro Gonzalez C."/>
        </authorList>
    </citation>
    <scope>NUCLEOTIDE SEQUENCE</scope>
</reference>
<proteinExistence type="predicted"/>